<name>A0A383RYN3_9PSED</name>
<accession>A0A383RYN3</accession>
<proteinExistence type="predicted"/>
<dbReference type="SUPFAM" id="SSF117396">
    <property type="entry name" value="TM1631-like"/>
    <property type="match status" value="1"/>
</dbReference>
<gene>
    <name evidence="1" type="ORF">CCOS865_04153</name>
</gene>
<dbReference type="PANTHER" id="PTHR30348:SF4">
    <property type="entry name" value="DUF72 DOMAIN-CONTAINING PROTEIN"/>
    <property type="match status" value="1"/>
</dbReference>
<dbReference type="Proteomes" id="UP000263595">
    <property type="component" value="Unassembled WGS sequence"/>
</dbReference>
<reference evidence="2" key="1">
    <citation type="submission" date="2018-08" db="EMBL/GenBank/DDBJ databases">
        <authorList>
            <person name="Blom J."/>
        </authorList>
    </citation>
    <scope>NUCLEOTIDE SEQUENCE [LARGE SCALE GENOMIC DNA]</scope>
    <source>
        <strain evidence="2">CCOS 865</strain>
    </source>
</reference>
<dbReference type="EMBL" id="UNOZ01000030">
    <property type="protein sequence ID" value="SYX91873.1"/>
    <property type="molecule type" value="Genomic_DNA"/>
</dbReference>
<dbReference type="Pfam" id="PF01904">
    <property type="entry name" value="DUF72"/>
    <property type="match status" value="1"/>
</dbReference>
<evidence type="ECO:0000313" key="2">
    <source>
        <dbReference type="Proteomes" id="UP000263595"/>
    </source>
</evidence>
<protein>
    <submittedName>
        <fullName evidence="1">Uncharacterized protein</fullName>
    </submittedName>
</protein>
<dbReference type="InterPro" id="IPR036520">
    <property type="entry name" value="UPF0759_sf"/>
</dbReference>
<organism evidence="1 2">
    <name type="scientific">Pseudomonas reidholzensis</name>
    <dbReference type="NCBI Taxonomy" id="1785162"/>
    <lineage>
        <taxon>Bacteria</taxon>
        <taxon>Pseudomonadati</taxon>
        <taxon>Pseudomonadota</taxon>
        <taxon>Gammaproteobacteria</taxon>
        <taxon>Pseudomonadales</taxon>
        <taxon>Pseudomonadaceae</taxon>
        <taxon>Pseudomonas</taxon>
    </lineage>
</organism>
<dbReference type="AlphaFoldDB" id="A0A383RYN3"/>
<evidence type="ECO:0000313" key="1">
    <source>
        <dbReference type="EMBL" id="SYX91873.1"/>
    </source>
</evidence>
<sequence length="305" mass="34890">MSEIRIGISGWRYGPWRKDFYPEGLRQDSELAFASRAVNSIEINGSFYSLQTPDRYRQWAEQTPEGFVFSVKAPRYITHVRRLKDIEQPLANFFASGPLVLGAKLGPMLWQFAPNMHYDEARFAHFLQLLPYDRTAALQCAGHCAERLRGNGGTEVQGDAKLRHAVEIRHESFLCASFINLLRAHNVALVVADSAGKWPCVEDVTADFVYMRLHGDVEPYSSGYTARALRRWRMRIEAWSQGGQPEDAHRVVEEAPRERRSRDVYCYFDNDQKVHAPFDARRMLSKLKLDGELVTEPGVEPEADL</sequence>
<dbReference type="RefSeq" id="WP_244216156.1">
    <property type="nucleotide sequence ID" value="NZ_CBCSFL010000001.1"/>
</dbReference>
<dbReference type="Gene3D" id="3.20.20.410">
    <property type="entry name" value="Protein of unknown function UPF0759"/>
    <property type="match status" value="1"/>
</dbReference>
<keyword evidence="2" id="KW-1185">Reference proteome</keyword>
<dbReference type="PANTHER" id="PTHR30348">
    <property type="entry name" value="UNCHARACTERIZED PROTEIN YECE"/>
    <property type="match status" value="1"/>
</dbReference>
<dbReference type="InterPro" id="IPR002763">
    <property type="entry name" value="DUF72"/>
</dbReference>